<dbReference type="FunFam" id="3.40.190.10:FF:000035">
    <property type="entry name" value="Molybdate ABC transporter substrate-binding protein"/>
    <property type="match status" value="1"/>
</dbReference>
<dbReference type="InterPro" id="IPR050682">
    <property type="entry name" value="ModA/WtpA"/>
</dbReference>
<dbReference type="AlphaFoldDB" id="A0A7V7RK60"/>
<evidence type="ECO:0000313" key="8">
    <source>
        <dbReference type="Proteomes" id="UP000441354"/>
    </source>
</evidence>
<keyword evidence="4 6" id="KW-0732">Signal</keyword>
<dbReference type="GO" id="GO:0015689">
    <property type="term" value="P:molybdate ion transport"/>
    <property type="evidence" value="ECO:0007669"/>
    <property type="project" value="InterPro"/>
</dbReference>
<comment type="similarity">
    <text evidence="1">Belongs to the bacterial solute-binding protein ModA family.</text>
</comment>
<dbReference type="GO" id="GO:0046872">
    <property type="term" value="F:metal ion binding"/>
    <property type="evidence" value="ECO:0007669"/>
    <property type="project" value="UniProtKB-KW"/>
</dbReference>
<evidence type="ECO:0000256" key="4">
    <source>
        <dbReference type="ARBA" id="ARBA00022729"/>
    </source>
</evidence>
<sequence>MLVKEKTAMIKRIGLFAVVILCCFFASACSSSNQIQEQAETELTVSAAASLQNVLNEIKTDFENDHTNITLTFNFGGSGSLQQQISQGAPADLFFSAAEDKFQTLVDEGLIGEGKNLLGNDLVLIASKGVTSKVSSFEDLSAFETLSIGTPESVPAGKYAKEALSNLNIWENVTDKIVYAKDVRQVLTYVETGNVDAGIVYNTDALVSENVEIIDSAPKGTHEDIIYPVGILKESDHQEEAKLFYDYLQSEKAMAIFKKYGFKGLN</sequence>
<comment type="caution">
    <text evidence="7">The sequence shown here is derived from an EMBL/GenBank/DDBJ whole genome shotgun (WGS) entry which is preliminary data.</text>
</comment>
<feature type="chain" id="PRO_5030624796" evidence="6">
    <location>
        <begin position="29"/>
        <end position="266"/>
    </location>
</feature>
<name>A0A7V7RK60_9BACI</name>
<evidence type="ECO:0000256" key="3">
    <source>
        <dbReference type="ARBA" id="ARBA00022723"/>
    </source>
</evidence>
<accession>A0A7V7RK60</accession>
<feature type="binding site" evidence="5">
    <location>
        <position position="78"/>
    </location>
    <ligand>
        <name>molybdate</name>
        <dbReference type="ChEBI" id="CHEBI:36264"/>
    </ligand>
</feature>
<feature type="binding site" evidence="5">
    <location>
        <position position="201"/>
    </location>
    <ligand>
        <name>molybdate</name>
        <dbReference type="ChEBI" id="CHEBI:36264"/>
    </ligand>
</feature>
<dbReference type="PANTHER" id="PTHR30632">
    <property type="entry name" value="MOLYBDATE-BINDING PERIPLASMIC PROTEIN"/>
    <property type="match status" value="1"/>
</dbReference>
<dbReference type="Pfam" id="PF13531">
    <property type="entry name" value="SBP_bac_11"/>
    <property type="match status" value="1"/>
</dbReference>
<feature type="binding site" evidence="5">
    <location>
        <position position="50"/>
    </location>
    <ligand>
        <name>molybdate</name>
        <dbReference type="ChEBI" id="CHEBI:36264"/>
    </ligand>
</feature>
<keyword evidence="2 5" id="KW-0500">Molybdenum</keyword>
<evidence type="ECO:0000256" key="6">
    <source>
        <dbReference type="SAM" id="SignalP"/>
    </source>
</evidence>
<feature type="binding site" evidence="5">
    <location>
        <position position="156"/>
    </location>
    <ligand>
        <name>molybdate</name>
        <dbReference type="ChEBI" id="CHEBI:36264"/>
    </ligand>
</feature>
<dbReference type="PROSITE" id="PS51257">
    <property type="entry name" value="PROKAR_LIPOPROTEIN"/>
    <property type="match status" value="1"/>
</dbReference>
<organism evidence="7 8">
    <name type="scientific">Bacillus mesophilum</name>
    <dbReference type="NCBI Taxonomy" id="1071718"/>
    <lineage>
        <taxon>Bacteria</taxon>
        <taxon>Bacillati</taxon>
        <taxon>Bacillota</taxon>
        <taxon>Bacilli</taxon>
        <taxon>Bacillales</taxon>
        <taxon>Bacillaceae</taxon>
        <taxon>Bacillus</taxon>
    </lineage>
</organism>
<protein>
    <submittedName>
        <fullName evidence="7">Molybdate ABC transporter substrate-binding protein</fullName>
    </submittedName>
</protein>
<dbReference type="GO" id="GO:0030973">
    <property type="term" value="F:molybdate ion binding"/>
    <property type="evidence" value="ECO:0007669"/>
    <property type="project" value="TreeGrafter"/>
</dbReference>
<dbReference type="NCBIfam" id="TIGR01256">
    <property type="entry name" value="modA"/>
    <property type="match status" value="1"/>
</dbReference>
<dbReference type="PANTHER" id="PTHR30632:SF0">
    <property type="entry name" value="SULFATE-BINDING PROTEIN"/>
    <property type="match status" value="1"/>
</dbReference>
<feature type="binding site" evidence="5">
    <location>
        <position position="183"/>
    </location>
    <ligand>
        <name>molybdate</name>
        <dbReference type="ChEBI" id="CHEBI:36264"/>
    </ligand>
</feature>
<evidence type="ECO:0000313" key="7">
    <source>
        <dbReference type="EMBL" id="KAB2330618.1"/>
    </source>
</evidence>
<evidence type="ECO:0000256" key="1">
    <source>
        <dbReference type="ARBA" id="ARBA00009175"/>
    </source>
</evidence>
<dbReference type="Gene3D" id="3.40.190.10">
    <property type="entry name" value="Periplasmic binding protein-like II"/>
    <property type="match status" value="2"/>
</dbReference>
<dbReference type="CDD" id="cd13537">
    <property type="entry name" value="PBP2_YvgL_like"/>
    <property type="match status" value="1"/>
</dbReference>
<evidence type="ECO:0000256" key="2">
    <source>
        <dbReference type="ARBA" id="ARBA00022505"/>
    </source>
</evidence>
<dbReference type="PIRSF" id="PIRSF004846">
    <property type="entry name" value="ModA"/>
    <property type="match status" value="1"/>
</dbReference>
<dbReference type="EMBL" id="WBOT01000007">
    <property type="protein sequence ID" value="KAB2330618.1"/>
    <property type="molecule type" value="Genomic_DNA"/>
</dbReference>
<feature type="signal peptide" evidence="6">
    <location>
        <begin position="1"/>
        <end position="28"/>
    </location>
</feature>
<evidence type="ECO:0000256" key="5">
    <source>
        <dbReference type="PIRSR" id="PIRSR004846-1"/>
    </source>
</evidence>
<dbReference type="InterPro" id="IPR005950">
    <property type="entry name" value="ModA"/>
</dbReference>
<dbReference type="GO" id="GO:1901359">
    <property type="term" value="F:tungstate binding"/>
    <property type="evidence" value="ECO:0007669"/>
    <property type="project" value="UniProtKB-ARBA"/>
</dbReference>
<dbReference type="Proteomes" id="UP000441354">
    <property type="component" value="Unassembled WGS sequence"/>
</dbReference>
<keyword evidence="8" id="KW-1185">Reference proteome</keyword>
<keyword evidence="3 5" id="KW-0479">Metal-binding</keyword>
<dbReference type="InterPro" id="IPR041879">
    <property type="entry name" value="YvgL-like_PBP2"/>
</dbReference>
<gene>
    <name evidence="7" type="primary">modA</name>
    <name evidence="7" type="ORF">F7732_18390</name>
</gene>
<dbReference type="SUPFAM" id="SSF53850">
    <property type="entry name" value="Periplasmic binding protein-like II"/>
    <property type="match status" value="1"/>
</dbReference>
<dbReference type="OrthoDB" id="9785015at2"/>
<proteinExistence type="inferred from homology"/>
<reference evidence="7 8" key="1">
    <citation type="journal article" date="2014" name="Arch. Microbiol.">
        <title>Bacillus mesophilum sp. nov., strain IITR-54T, a novel 4-chlorobiphenyl dechlorinating bacterium.</title>
        <authorList>
            <person name="Manickam N."/>
            <person name="Singh N.K."/>
            <person name="Bajaj A."/>
            <person name="Kumar R.M."/>
            <person name="Kaur G."/>
            <person name="Kaur N."/>
            <person name="Bala M."/>
            <person name="Kumar A."/>
            <person name="Mayilraj S."/>
        </authorList>
    </citation>
    <scope>NUCLEOTIDE SEQUENCE [LARGE SCALE GENOMIC DNA]</scope>
    <source>
        <strain evidence="7 8">IITR-54</strain>
    </source>
</reference>